<organism evidence="2 3">
    <name type="scientific">Araneus ventricosus</name>
    <name type="common">Orbweaver spider</name>
    <name type="synonym">Epeira ventricosa</name>
    <dbReference type="NCBI Taxonomy" id="182803"/>
    <lineage>
        <taxon>Eukaryota</taxon>
        <taxon>Metazoa</taxon>
        <taxon>Ecdysozoa</taxon>
        <taxon>Arthropoda</taxon>
        <taxon>Chelicerata</taxon>
        <taxon>Arachnida</taxon>
        <taxon>Araneae</taxon>
        <taxon>Araneomorphae</taxon>
        <taxon>Entelegynae</taxon>
        <taxon>Araneoidea</taxon>
        <taxon>Araneidae</taxon>
        <taxon>Araneus</taxon>
    </lineage>
</organism>
<dbReference type="EMBL" id="BGPR01001370">
    <property type="protein sequence ID" value="GBM52230.1"/>
    <property type="molecule type" value="Genomic_DNA"/>
</dbReference>
<comment type="caution">
    <text evidence="2">The sequence shown here is derived from an EMBL/GenBank/DDBJ whole genome shotgun (WGS) entry which is preliminary data.</text>
</comment>
<evidence type="ECO:0000256" key="1">
    <source>
        <dbReference type="SAM" id="MobiDB-lite"/>
    </source>
</evidence>
<proteinExistence type="predicted"/>
<reference evidence="2 3" key="1">
    <citation type="journal article" date="2019" name="Sci. Rep.">
        <title>Orb-weaving spider Araneus ventricosus genome elucidates the spidroin gene catalogue.</title>
        <authorList>
            <person name="Kono N."/>
            <person name="Nakamura H."/>
            <person name="Ohtoshi R."/>
            <person name="Moran D.A.P."/>
            <person name="Shinohara A."/>
            <person name="Yoshida Y."/>
            <person name="Fujiwara M."/>
            <person name="Mori M."/>
            <person name="Tomita M."/>
            <person name="Arakawa K."/>
        </authorList>
    </citation>
    <scope>NUCLEOTIDE SEQUENCE [LARGE SCALE GENOMIC DNA]</scope>
</reference>
<keyword evidence="3" id="KW-1185">Reference proteome</keyword>
<dbReference type="Proteomes" id="UP000499080">
    <property type="component" value="Unassembled WGS sequence"/>
</dbReference>
<name>A0A4Y2GF41_ARAVE</name>
<feature type="compositionally biased region" description="Polar residues" evidence="1">
    <location>
        <begin position="1"/>
        <end position="11"/>
    </location>
</feature>
<protein>
    <submittedName>
        <fullName evidence="2">Uncharacterized protein</fullName>
    </submittedName>
</protein>
<gene>
    <name evidence="2" type="ORF">AVEN_31049_1</name>
</gene>
<sequence>MRLLSQQSPNRTPEVVIPKGKKNVQSIVPLPRHEQRGAKRKSQKSEIMNSSPFKNLLEKNVFLELEDAKANRALKKNKNGDKTKKGKAQKAKKKLILNSIENAVPSTSSTNNEGTICPGCEQTYDEDWIQCIAIVLYATTTKFSGRVLLASRPAYSYPPRRYKCWGHNCPHTCNMEFLKLLGHILEFIVWNAVFHLRDGFLDAPHRSFFFLM</sequence>
<evidence type="ECO:0000313" key="2">
    <source>
        <dbReference type="EMBL" id="GBM52230.1"/>
    </source>
</evidence>
<accession>A0A4Y2GF41</accession>
<feature type="region of interest" description="Disordered" evidence="1">
    <location>
        <begin position="1"/>
        <end position="50"/>
    </location>
</feature>
<dbReference type="AlphaFoldDB" id="A0A4Y2GF41"/>
<evidence type="ECO:0000313" key="3">
    <source>
        <dbReference type="Proteomes" id="UP000499080"/>
    </source>
</evidence>